<dbReference type="InterPro" id="IPR011330">
    <property type="entry name" value="Glyco_hydro/deAcase_b/a-brl"/>
</dbReference>
<dbReference type="PANTHER" id="PTHR30292:SF0">
    <property type="entry name" value="5-OXOPROLINASE SUBUNIT A"/>
    <property type="match status" value="1"/>
</dbReference>
<evidence type="ECO:0000313" key="1">
    <source>
        <dbReference type="EMBL" id="SDI44896.1"/>
    </source>
</evidence>
<dbReference type="Proteomes" id="UP000199492">
    <property type="component" value="Unassembled WGS sequence"/>
</dbReference>
<gene>
    <name evidence="1" type="ORF">SAMN04489796_11160</name>
</gene>
<dbReference type="NCBIfam" id="NF003814">
    <property type="entry name" value="PRK05406.1-3"/>
    <property type="match status" value="1"/>
</dbReference>
<protein>
    <submittedName>
        <fullName evidence="1">UPF0271 protein</fullName>
    </submittedName>
</protein>
<dbReference type="PANTHER" id="PTHR30292">
    <property type="entry name" value="UNCHARACTERIZED PROTEIN YBGL-RELATED"/>
    <property type="match status" value="1"/>
</dbReference>
<organism evidence="1 2">
    <name type="scientific">Winogradskyella thalassocola</name>
    <dbReference type="NCBI Taxonomy" id="262004"/>
    <lineage>
        <taxon>Bacteria</taxon>
        <taxon>Pseudomonadati</taxon>
        <taxon>Bacteroidota</taxon>
        <taxon>Flavobacteriia</taxon>
        <taxon>Flavobacteriales</taxon>
        <taxon>Flavobacteriaceae</taxon>
        <taxon>Winogradskyella</taxon>
    </lineage>
</organism>
<dbReference type="SUPFAM" id="SSF88713">
    <property type="entry name" value="Glycoside hydrolase/deacetylase"/>
    <property type="match status" value="1"/>
</dbReference>
<reference evidence="2" key="1">
    <citation type="submission" date="2016-10" db="EMBL/GenBank/DDBJ databases">
        <authorList>
            <person name="Varghese N."/>
            <person name="Submissions S."/>
        </authorList>
    </citation>
    <scope>NUCLEOTIDE SEQUENCE [LARGE SCALE GENOMIC DNA]</scope>
    <source>
        <strain evidence="2">DSM 15363</strain>
    </source>
</reference>
<keyword evidence="2" id="KW-1185">Reference proteome</keyword>
<dbReference type="Pfam" id="PF03746">
    <property type="entry name" value="LamB_YcsF"/>
    <property type="match status" value="1"/>
</dbReference>
<proteinExistence type="predicted"/>
<dbReference type="STRING" id="262004.SAMN04489796_11160"/>
<dbReference type="NCBIfam" id="NF003816">
    <property type="entry name" value="PRK05406.1-5"/>
    <property type="match status" value="1"/>
</dbReference>
<dbReference type="InterPro" id="IPR005501">
    <property type="entry name" value="LamB/YcsF/PxpA-like"/>
</dbReference>
<dbReference type="RefSeq" id="WP_092470625.1">
    <property type="nucleotide sequence ID" value="NZ_FNCZ01000011.1"/>
</dbReference>
<dbReference type="GO" id="GO:0005975">
    <property type="term" value="P:carbohydrate metabolic process"/>
    <property type="evidence" value="ECO:0007669"/>
    <property type="project" value="InterPro"/>
</dbReference>
<sequence>MEKVFSVDINADVGEGIGNETDLMPLLSSCNIACGGHAGDLESMKTVVRFAKKYNVKIGAHPSFPDTLNFGREIMQLSASDLYASLRHQVSALQAVLYDEGAYLYHIKPHGALYNLAAKDENTARVIIEVIKSLSSPIKLYAPFNSVLAEVAKTENITVKFEAFADRNYNDDLSLVSRENSNAILHEKEAVLSHVLSMVKHQKVTSVNGVKVPIKASTVCVHGDTENALEILKYLSNNLVKNNIKIQ</sequence>
<dbReference type="OrthoDB" id="9773478at2"/>
<dbReference type="AlphaFoldDB" id="A0A1G8KNE1"/>
<name>A0A1G8KNE1_9FLAO</name>
<accession>A0A1G8KNE1</accession>
<evidence type="ECO:0000313" key="2">
    <source>
        <dbReference type="Proteomes" id="UP000199492"/>
    </source>
</evidence>
<dbReference type="EMBL" id="FNCZ01000011">
    <property type="protein sequence ID" value="SDI44896.1"/>
    <property type="molecule type" value="Genomic_DNA"/>
</dbReference>
<dbReference type="Gene3D" id="3.20.20.370">
    <property type="entry name" value="Glycoside hydrolase/deacetylase"/>
    <property type="match status" value="1"/>
</dbReference>
<dbReference type="CDD" id="cd10801">
    <property type="entry name" value="LamB_YcsF_like_1"/>
    <property type="match status" value="1"/>
</dbReference>